<dbReference type="Pfam" id="PF01040">
    <property type="entry name" value="UbiA"/>
    <property type="match status" value="1"/>
</dbReference>
<keyword evidence="4 6" id="KW-1133">Transmembrane helix</keyword>
<keyword evidence="7" id="KW-0808">Transferase</keyword>
<feature type="transmembrane region" description="Helical" evidence="6">
    <location>
        <begin position="132"/>
        <end position="149"/>
    </location>
</feature>
<organism evidence="7 8">
    <name type="scientific">Fuerstiella marisgermanici</name>
    <dbReference type="NCBI Taxonomy" id="1891926"/>
    <lineage>
        <taxon>Bacteria</taxon>
        <taxon>Pseudomonadati</taxon>
        <taxon>Planctomycetota</taxon>
        <taxon>Planctomycetia</taxon>
        <taxon>Planctomycetales</taxon>
        <taxon>Planctomycetaceae</taxon>
        <taxon>Fuerstiella</taxon>
    </lineage>
</organism>
<keyword evidence="8" id="KW-1185">Reference proteome</keyword>
<keyword evidence="5 6" id="KW-0472">Membrane</keyword>
<evidence type="ECO:0000313" key="8">
    <source>
        <dbReference type="Proteomes" id="UP000187735"/>
    </source>
</evidence>
<sequence length="322" mass="33978">MSADSSTPSSTKQSSTVYDWLKLMRLPTVFTALSNVLCGFFISTTDRDLPALAARPEFWLLLLSSAGLYLGGMVLNDVFDAELDSRERPERPIPSGRISHKHATVFGVMLVATGLIAAFAADVVSKTQNTSFQIASVLAAAVVLYDSVLKSTIAGPLGMGACRFLNIMLGASCCGSWDDVWSTPQLAVATALAVYVIGVTWFARNEAGNSSRSGLMAGLSVVIVGLCIDGWVALQDLQPQSPATGALIALGLIGANVIFRAAKAISANQPVLLQKTVGFMLLHIIFLDATMTFCMTGSGRMAAAVVVLVIPATLMKRVIPMS</sequence>
<dbReference type="GO" id="GO:0016765">
    <property type="term" value="F:transferase activity, transferring alkyl or aryl (other than methyl) groups"/>
    <property type="evidence" value="ECO:0007669"/>
    <property type="project" value="InterPro"/>
</dbReference>
<dbReference type="InterPro" id="IPR044878">
    <property type="entry name" value="UbiA_sf"/>
</dbReference>
<evidence type="ECO:0000256" key="4">
    <source>
        <dbReference type="ARBA" id="ARBA00022989"/>
    </source>
</evidence>
<evidence type="ECO:0000256" key="1">
    <source>
        <dbReference type="ARBA" id="ARBA00004141"/>
    </source>
</evidence>
<dbReference type="InterPro" id="IPR000537">
    <property type="entry name" value="UbiA_prenyltransferase"/>
</dbReference>
<reference evidence="7 8" key="1">
    <citation type="journal article" date="2016" name="Front. Microbiol.">
        <title>Fuerstia marisgermanicae gen. nov., sp. nov., an Unusual Member of the Phylum Planctomycetes from the German Wadden Sea.</title>
        <authorList>
            <person name="Kohn T."/>
            <person name="Heuer A."/>
            <person name="Jogler M."/>
            <person name="Vollmers J."/>
            <person name="Boedeker C."/>
            <person name="Bunk B."/>
            <person name="Rast P."/>
            <person name="Borchert D."/>
            <person name="Glockner I."/>
            <person name="Freese H.M."/>
            <person name="Klenk H.P."/>
            <person name="Overmann J."/>
            <person name="Kaster A.K."/>
            <person name="Rohde M."/>
            <person name="Wiegand S."/>
            <person name="Jogler C."/>
        </authorList>
    </citation>
    <scope>NUCLEOTIDE SEQUENCE [LARGE SCALE GENOMIC DNA]</scope>
    <source>
        <strain evidence="7 8">NH11</strain>
    </source>
</reference>
<dbReference type="InterPro" id="IPR050475">
    <property type="entry name" value="Prenyltransferase_related"/>
</dbReference>
<feature type="transmembrane region" description="Helical" evidence="6">
    <location>
        <begin position="100"/>
        <end position="120"/>
    </location>
</feature>
<evidence type="ECO:0000256" key="3">
    <source>
        <dbReference type="ARBA" id="ARBA00022692"/>
    </source>
</evidence>
<feature type="transmembrane region" description="Helical" evidence="6">
    <location>
        <begin position="215"/>
        <end position="234"/>
    </location>
</feature>
<protein>
    <submittedName>
        <fullName evidence="7">Prenyltransferase</fullName>
    </submittedName>
</protein>
<proteinExistence type="predicted"/>
<dbReference type="RefSeq" id="WP_077025361.1">
    <property type="nucleotide sequence ID" value="NZ_CP017641.1"/>
</dbReference>
<gene>
    <name evidence="7" type="ORF">Fuma_03605</name>
</gene>
<comment type="subcellular location">
    <subcellularLocation>
        <location evidence="1">Membrane</location>
        <topology evidence="1">Multi-pass membrane protein</topology>
    </subcellularLocation>
</comment>
<accession>A0A1P8WIX1</accession>
<dbReference type="Proteomes" id="UP000187735">
    <property type="component" value="Chromosome"/>
</dbReference>
<dbReference type="Gene3D" id="1.10.357.140">
    <property type="entry name" value="UbiA prenyltransferase"/>
    <property type="match status" value="1"/>
</dbReference>
<dbReference type="KEGG" id="fmr:Fuma_03605"/>
<feature type="transmembrane region" description="Helical" evidence="6">
    <location>
        <begin position="58"/>
        <end position="79"/>
    </location>
</feature>
<feature type="transmembrane region" description="Helical" evidence="6">
    <location>
        <begin position="301"/>
        <end position="319"/>
    </location>
</feature>
<evidence type="ECO:0000256" key="2">
    <source>
        <dbReference type="ARBA" id="ARBA00022475"/>
    </source>
</evidence>
<dbReference type="PANTHER" id="PTHR42723:SF1">
    <property type="entry name" value="CHLOROPHYLL SYNTHASE, CHLOROPLASTIC"/>
    <property type="match status" value="1"/>
</dbReference>
<keyword evidence="3 6" id="KW-0812">Transmembrane</keyword>
<dbReference type="AlphaFoldDB" id="A0A1P8WIX1"/>
<feature type="transmembrane region" description="Helical" evidence="6">
    <location>
        <begin position="240"/>
        <end position="259"/>
    </location>
</feature>
<dbReference type="OrthoDB" id="2908954at2"/>
<dbReference type="CDD" id="cd13964">
    <property type="entry name" value="PT_UbiA_1"/>
    <property type="match status" value="1"/>
</dbReference>
<feature type="transmembrane region" description="Helical" evidence="6">
    <location>
        <begin position="271"/>
        <end position="289"/>
    </location>
</feature>
<feature type="transmembrane region" description="Helical" evidence="6">
    <location>
        <begin position="23"/>
        <end position="43"/>
    </location>
</feature>
<dbReference type="EMBL" id="CP017641">
    <property type="protein sequence ID" value="APZ93987.1"/>
    <property type="molecule type" value="Genomic_DNA"/>
</dbReference>
<keyword evidence="2" id="KW-1003">Cell membrane</keyword>
<evidence type="ECO:0000256" key="5">
    <source>
        <dbReference type="ARBA" id="ARBA00023136"/>
    </source>
</evidence>
<name>A0A1P8WIX1_9PLAN</name>
<dbReference type="STRING" id="1891926.Fuma_03605"/>
<feature type="transmembrane region" description="Helical" evidence="6">
    <location>
        <begin position="184"/>
        <end position="203"/>
    </location>
</feature>
<evidence type="ECO:0000313" key="7">
    <source>
        <dbReference type="EMBL" id="APZ93987.1"/>
    </source>
</evidence>
<dbReference type="PANTHER" id="PTHR42723">
    <property type="entry name" value="CHLOROPHYLL SYNTHASE"/>
    <property type="match status" value="1"/>
</dbReference>
<evidence type="ECO:0000256" key="6">
    <source>
        <dbReference type="SAM" id="Phobius"/>
    </source>
</evidence>
<dbReference type="GO" id="GO:0016020">
    <property type="term" value="C:membrane"/>
    <property type="evidence" value="ECO:0007669"/>
    <property type="project" value="UniProtKB-SubCell"/>
</dbReference>